<dbReference type="SUPFAM" id="SSF52540">
    <property type="entry name" value="P-loop containing nucleoside triphosphate hydrolases"/>
    <property type="match status" value="1"/>
</dbReference>
<evidence type="ECO:0000313" key="3">
    <source>
        <dbReference type="Proteomes" id="UP000308705"/>
    </source>
</evidence>
<dbReference type="OrthoDB" id="3755432at2"/>
<dbReference type="PROSITE" id="PS50043">
    <property type="entry name" value="HTH_LUXR_2"/>
    <property type="match status" value="1"/>
</dbReference>
<feature type="domain" description="HTH luxR-type" evidence="1">
    <location>
        <begin position="1"/>
        <end position="63"/>
    </location>
</feature>
<dbReference type="Proteomes" id="UP000308705">
    <property type="component" value="Unassembled WGS sequence"/>
</dbReference>
<dbReference type="AlphaFoldDB" id="A0A4U3MIE9"/>
<name>A0A4U3MIE9_9ACTN</name>
<accession>A0A4U3MIE9</accession>
<dbReference type="InterPro" id="IPR011990">
    <property type="entry name" value="TPR-like_helical_dom_sf"/>
</dbReference>
<dbReference type="EMBL" id="SZQA01000014">
    <property type="protein sequence ID" value="TKK87736.1"/>
    <property type="molecule type" value="Genomic_DNA"/>
</dbReference>
<dbReference type="InterPro" id="IPR036388">
    <property type="entry name" value="WH-like_DNA-bd_sf"/>
</dbReference>
<dbReference type="GO" id="GO:0003677">
    <property type="term" value="F:DNA binding"/>
    <property type="evidence" value="ECO:0007669"/>
    <property type="project" value="InterPro"/>
</dbReference>
<dbReference type="SUPFAM" id="SSF48452">
    <property type="entry name" value="TPR-like"/>
    <property type="match status" value="1"/>
</dbReference>
<dbReference type="PANTHER" id="PTHR47691:SF3">
    <property type="entry name" value="HTH-TYPE TRANSCRIPTIONAL REGULATOR RV0890C-RELATED"/>
    <property type="match status" value="1"/>
</dbReference>
<organism evidence="2 3">
    <name type="scientific">Herbidospora galbida</name>
    <dbReference type="NCBI Taxonomy" id="2575442"/>
    <lineage>
        <taxon>Bacteria</taxon>
        <taxon>Bacillati</taxon>
        <taxon>Actinomycetota</taxon>
        <taxon>Actinomycetes</taxon>
        <taxon>Streptosporangiales</taxon>
        <taxon>Streptosporangiaceae</taxon>
        <taxon>Herbidospora</taxon>
    </lineage>
</organism>
<dbReference type="InterPro" id="IPR027417">
    <property type="entry name" value="P-loop_NTPase"/>
</dbReference>
<dbReference type="CDD" id="cd06170">
    <property type="entry name" value="LuxR_C_like"/>
    <property type="match status" value="1"/>
</dbReference>
<dbReference type="SUPFAM" id="SSF46894">
    <property type="entry name" value="C-terminal effector domain of the bipartite response regulators"/>
    <property type="match status" value="1"/>
</dbReference>
<evidence type="ECO:0000313" key="2">
    <source>
        <dbReference type="EMBL" id="TKK87736.1"/>
    </source>
</evidence>
<dbReference type="Gene3D" id="1.25.40.10">
    <property type="entry name" value="Tetratricopeptide repeat domain"/>
    <property type="match status" value="1"/>
</dbReference>
<gene>
    <name evidence="2" type="ORF">FDA94_16280</name>
</gene>
<reference evidence="2 3" key="1">
    <citation type="submission" date="2019-04" db="EMBL/GenBank/DDBJ databases">
        <title>Herbidospora sp. NEAU-GS14.nov., a novel actinomycete isolated from soil.</title>
        <authorList>
            <person name="Han L."/>
        </authorList>
    </citation>
    <scope>NUCLEOTIDE SEQUENCE [LARGE SCALE GENOMIC DNA]</scope>
    <source>
        <strain evidence="2 3">NEAU-GS14</strain>
    </source>
</reference>
<dbReference type="Pfam" id="PF25872">
    <property type="entry name" value="HTH_77"/>
    <property type="match status" value="1"/>
</dbReference>
<dbReference type="SMART" id="SM00421">
    <property type="entry name" value="HTH_LUXR"/>
    <property type="match status" value="1"/>
</dbReference>
<protein>
    <recommendedName>
        <fullName evidence="1">HTH luxR-type domain-containing protein</fullName>
    </recommendedName>
</protein>
<dbReference type="Gene3D" id="3.40.50.300">
    <property type="entry name" value="P-loop containing nucleotide triphosphate hydrolases"/>
    <property type="match status" value="1"/>
</dbReference>
<dbReference type="RefSeq" id="WP_137247908.1">
    <property type="nucleotide sequence ID" value="NZ_SZQA01000014.1"/>
</dbReference>
<dbReference type="PRINTS" id="PR00038">
    <property type="entry name" value="HTHLUXR"/>
</dbReference>
<comment type="caution">
    <text evidence="2">The sequence shown here is derived from an EMBL/GenBank/DDBJ whole genome shotgun (WGS) entry which is preliminary data.</text>
</comment>
<proteinExistence type="predicted"/>
<dbReference type="PANTHER" id="PTHR47691">
    <property type="entry name" value="REGULATOR-RELATED"/>
    <property type="match status" value="1"/>
</dbReference>
<dbReference type="GO" id="GO:0006355">
    <property type="term" value="P:regulation of DNA-templated transcription"/>
    <property type="evidence" value="ECO:0007669"/>
    <property type="project" value="InterPro"/>
</dbReference>
<dbReference type="InterPro" id="IPR058852">
    <property type="entry name" value="HTH_77"/>
</dbReference>
<dbReference type="InterPro" id="IPR016032">
    <property type="entry name" value="Sig_transdc_resp-reg_C-effctor"/>
</dbReference>
<dbReference type="Pfam" id="PF00196">
    <property type="entry name" value="GerE"/>
    <property type="match status" value="1"/>
</dbReference>
<dbReference type="Gene3D" id="1.10.10.10">
    <property type="entry name" value="Winged helix-like DNA-binding domain superfamily/Winged helix DNA-binding domain"/>
    <property type="match status" value="1"/>
</dbReference>
<evidence type="ECO:0000259" key="1">
    <source>
        <dbReference type="PROSITE" id="PS50043"/>
    </source>
</evidence>
<sequence length="654" mass="71452">MTTEPTPRELEILGLVGERLQNREIARRLHLSERTVESHVSALLRKLGGENRLALVEHARRLRRRDLPVALSSFIGRESEVPLVGELLATHRLVTLTGPAGTGKTRLALHVAATLPRAVLVDLAALSPGDDVTAAFEDVLRGAAGQTLVVDNCEHVRVAPLLADLLRSGSDVRVLATSHGPLGVPGERVCEIGPLPLPPESSRPEDVLSAASARLFADRAASSSPGFAVTEDNARDVARVCIRLDGLPLALELAAARVRAFTPAELVGLLDSRFTLLTDGPVGRHRTLEEALRWSYDLLHADEKLLLARLSVFPGEFDYDTVTRVLAYEPLDRPAMARLFPRLLDRSLLSRRRVGETTRYRLLDSVRHFAAARLGEGATEARDRHADHHLTHAVSLVAALRGADQARANRWFNRHWPDLRQAVRHTDDPWPFLTGVGTAWEIIGARADLFDWLADPVATVPALTTAAIVHCFQDVPKALAFARQAAELAESPDDRAMAALALGWCLMYADRTAALPHLEDAVTRYAETGDTWHRALALTALGHAAGSIAPTAEAADLFGDLGDQVKRANALNHMALRAIESGVRLDEAAVWLTEAERLAVASDNDHERLHAQVFRAALLDPDEARADYARLLPEFRRIGDLRCADRCLRGLAES</sequence>
<keyword evidence="3" id="KW-1185">Reference proteome</keyword>
<dbReference type="InterPro" id="IPR000792">
    <property type="entry name" value="Tscrpt_reg_LuxR_C"/>
</dbReference>